<proteinExistence type="predicted"/>
<sequence length="248" mass="29467">MTVMMKKYFWLKLKNDFFDREEIKLIEAMPNGKDYIIFYMKLLLKSIENNGELFFRNTIPYSAEMLANVTNTNIDTVKVSVDIFLKFELMEKWDDGTLFMVETQNMIGSESKWASYKRIERQKKTEIGHCQKMSKKNPIELDIELEKNIESSLSFFPANEIERIDFKSFKKKLLNSFPSYEFKLKQLDGENFLCTHQGFCLKNGYIYNLQTKRLCDSTESFKIWEYLYSVRSAVFEQAFIQNNQKSVL</sequence>
<dbReference type="NCBIfam" id="TIGR01714">
    <property type="entry name" value="phage_rep_org_N"/>
    <property type="match status" value="1"/>
</dbReference>
<accession>A0A6G9VTP3</accession>
<dbReference type="Proteomes" id="UP000502831">
    <property type="component" value="Chromosome"/>
</dbReference>
<evidence type="ECO:0000313" key="2">
    <source>
        <dbReference type="Proteomes" id="UP000502831"/>
    </source>
</evidence>
<dbReference type="AlphaFoldDB" id="A0A6G9VTP3"/>
<organism evidence="1 2">
    <name type="scientific">Sulfurospirillum diekertiae</name>
    <dbReference type="NCBI Taxonomy" id="1854492"/>
    <lineage>
        <taxon>Bacteria</taxon>
        <taxon>Pseudomonadati</taxon>
        <taxon>Campylobacterota</taxon>
        <taxon>Epsilonproteobacteria</taxon>
        <taxon>Campylobacterales</taxon>
        <taxon>Sulfurospirillaceae</taxon>
        <taxon>Sulfurospirillum</taxon>
    </lineage>
</organism>
<dbReference type="Pfam" id="PF09681">
    <property type="entry name" value="Phage_rep_org_N"/>
    <property type="match status" value="1"/>
</dbReference>
<protein>
    <submittedName>
        <fullName evidence="1">Phage replisome organizer N-terminal domain-containing protein</fullName>
    </submittedName>
</protein>
<evidence type="ECO:0000313" key="1">
    <source>
        <dbReference type="EMBL" id="QIR76368.1"/>
    </source>
</evidence>
<name>A0A6G9VTP3_9BACT</name>
<reference evidence="1 2" key="1">
    <citation type="journal article" date="2017" name="Environ. Sci. Technol.">
        <title>Organohalide Respiration with Chlorinated Ethenes under Low pH Conditions.</title>
        <authorList>
            <person name="Yang Y."/>
            <person name="Capiro N.L."/>
            <person name="Marcet T.F."/>
            <person name="Yan J."/>
            <person name="Pennell K.D."/>
            <person name="Loffler F.E."/>
        </authorList>
    </citation>
    <scope>NUCLEOTIDE SEQUENCE [LARGE SCALE GENOMIC DNA]</scope>
    <source>
        <strain evidence="1 2">ACSDCE</strain>
    </source>
</reference>
<dbReference type="EMBL" id="CP039734">
    <property type="protein sequence ID" value="QIR76368.1"/>
    <property type="molecule type" value="Genomic_DNA"/>
</dbReference>
<dbReference type="InterPro" id="IPR010056">
    <property type="entry name" value="Phage_rep_org__N"/>
</dbReference>
<gene>
    <name evidence="1" type="ORF">FA584_09180</name>
</gene>